<organism evidence="1 2">
    <name type="scientific">Cocos nucifera</name>
    <name type="common">Coconut palm</name>
    <dbReference type="NCBI Taxonomy" id="13894"/>
    <lineage>
        <taxon>Eukaryota</taxon>
        <taxon>Viridiplantae</taxon>
        <taxon>Streptophyta</taxon>
        <taxon>Embryophyta</taxon>
        <taxon>Tracheophyta</taxon>
        <taxon>Spermatophyta</taxon>
        <taxon>Magnoliopsida</taxon>
        <taxon>Liliopsida</taxon>
        <taxon>Arecaceae</taxon>
        <taxon>Arecoideae</taxon>
        <taxon>Cocoseae</taxon>
        <taxon>Attaleinae</taxon>
        <taxon>Cocos</taxon>
    </lineage>
</organism>
<proteinExistence type="predicted"/>
<gene>
    <name evidence="1" type="ORF">COCNU_14G010900</name>
</gene>
<evidence type="ECO:0000313" key="2">
    <source>
        <dbReference type="Proteomes" id="UP000797356"/>
    </source>
</evidence>
<sequence length="83" mass="9369">MEAMEIDVPKQEDLFRAAEKGDAALFSSLGEEALHRARSMRNEDGRSLLHVAASSGHPEASYRARWFISRIWSDLFRNYASGV</sequence>
<dbReference type="InterPro" id="IPR036770">
    <property type="entry name" value="Ankyrin_rpt-contain_sf"/>
</dbReference>
<reference evidence="1" key="1">
    <citation type="journal article" date="2017" name="Gigascience">
        <title>The genome draft of coconut (Cocos nucifera).</title>
        <authorList>
            <person name="Xiao Y."/>
            <person name="Xu P."/>
            <person name="Fan H."/>
            <person name="Baudouin L."/>
            <person name="Xia W."/>
            <person name="Bocs S."/>
            <person name="Xu J."/>
            <person name="Li Q."/>
            <person name="Guo A."/>
            <person name="Zhou L."/>
            <person name="Li J."/>
            <person name="Wu Y."/>
            <person name="Ma Z."/>
            <person name="Armero A."/>
            <person name="Issali A.E."/>
            <person name="Liu N."/>
            <person name="Peng M."/>
            <person name="Yang Y."/>
        </authorList>
    </citation>
    <scope>NUCLEOTIDE SEQUENCE</scope>
    <source>
        <tissue evidence="1">Spear leaf of Hainan Tall coconut</tissue>
    </source>
</reference>
<reference evidence="1" key="2">
    <citation type="submission" date="2019-07" db="EMBL/GenBank/DDBJ databases">
        <authorList>
            <person name="Yang Y."/>
            <person name="Bocs S."/>
            <person name="Baudouin L."/>
        </authorList>
    </citation>
    <scope>NUCLEOTIDE SEQUENCE</scope>
    <source>
        <tissue evidence="1">Spear leaf of Hainan Tall coconut</tissue>
    </source>
</reference>
<evidence type="ECO:0000313" key="1">
    <source>
        <dbReference type="EMBL" id="KAG1368622.1"/>
    </source>
</evidence>
<protein>
    <submittedName>
        <fullName evidence="1">Putative Ankyrin repeat family protein</fullName>
    </submittedName>
</protein>
<accession>A0A8K0NCV8</accession>
<dbReference type="EMBL" id="CM017885">
    <property type="protein sequence ID" value="KAG1368622.1"/>
    <property type="molecule type" value="Genomic_DNA"/>
</dbReference>
<dbReference type="Gene3D" id="1.25.40.20">
    <property type="entry name" value="Ankyrin repeat-containing domain"/>
    <property type="match status" value="1"/>
</dbReference>
<dbReference type="Proteomes" id="UP000797356">
    <property type="component" value="Chromosome 14"/>
</dbReference>
<comment type="caution">
    <text evidence="1">The sequence shown here is derived from an EMBL/GenBank/DDBJ whole genome shotgun (WGS) entry which is preliminary data.</text>
</comment>
<dbReference type="OrthoDB" id="20872at2759"/>
<keyword evidence="2" id="KW-1185">Reference proteome</keyword>
<name>A0A8K0NCV8_COCNU</name>
<dbReference type="AlphaFoldDB" id="A0A8K0NCV8"/>